<proteinExistence type="predicted"/>
<name>A0ABR1WDF3_9PEZI</name>
<evidence type="ECO:0000313" key="3">
    <source>
        <dbReference type="Proteomes" id="UP001446871"/>
    </source>
</evidence>
<keyword evidence="3" id="KW-1185">Reference proteome</keyword>
<evidence type="ECO:0000313" key="2">
    <source>
        <dbReference type="EMBL" id="KAK8081525.1"/>
    </source>
</evidence>
<organism evidence="2 3">
    <name type="scientific">Apiospora saccharicola</name>
    <dbReference type="NCBI Taxonomy" id="335842"/>
    <lineage>
        <taxon>Eukaryota</taxon>
        <taxon>Fungi</taxon>
        <taxon>Dikarya</taxon>
        <taxon>Ascomycota</taxon>
        <taxon>Pezizomycotina</taxon>
        <taxon>Sordariomycetes</taxon>
        <taxon>Xylariomycetidae</taxon>
        <taxon>Amphisphaeriales</taxon>
        <taxon>Apiosporaceae</taxon>
        <taxon>Apiospora</taxon>
    </lineage>
</organism>
<dbReference type="EMBL" id="JAQQWM010000001">
    <property type="protein sequence ID" value="KAK8081525.1"/>
    <property type="molecule type" value="Genomic_DNA"/>
</dbReference>
<protein>
    <submittedName>
        <fullName evidence="2">MFS multidrug transporter</fullName>
    </submittedName>
</protein>
<feature type="compositionally biased region" description="Polar residues" evidence="1">
    <location>
        <begin position="203"/>
        <end position="214"/>
    </location>
</feature>
<sequence>MAEPKPVLWFTSLDADLIGQGRVNKVHLVSLTSLRAVRSQPNGLRGMTGYEATFDRAAALSISFGLQFLGMIVSSLIGEQIGGRLSDLWMNNKAKKLGHRPALASRDPGVFHQADDLERLGSPSPAMACEGVAFRASDPLTDPNFPGTRRHRRADSIVNSSTIDGDQGEGHCIPSFPHPQCVEDHLEDGGPALTGGPCDRSAPFSTRHTLPTKL</sequence>
<comment type="caution">
    <text evidence="2">The sequence shown here is derived from an EMBL/GenBank/DDBJ whole genome shotgun (WGS) entry which is preliminary data.</text>
</comment>
<dbReference type="Proteomes" id="UP001446871">
    <property type="component" value="Unassembled WGS sequence"/>
</dbReference>
<gene>
    <name evidence="2" type="ORF">PG996_000306</name>
</gene>
<feature type="region of interest" description="Disordered" evidence="1">
    <location>
        <begin position="140"/>
        <end position="214"/>
    </location>
</feature>
<accession>A0ABR1WDF3</accession>
<evidence type="ECO:0000256" key="1">
    <source>
        <dbReference type="SAM" id="MobiDB-lite"/>
    </source>
</evidence>
<reference evidence="2 3" key="1">
    <citation type="submission" date="2023-01" db="EMBL/GenBank/DDBJ databases">
        <title>Analysis of 21 Apiospora genomes using comparative genomics revels a genus with tremendous synthesis potential of carbohydrate active enzymes and secondary metabolites.</title>
        <authorList>
            <person name="Sorensen T."/>
        </authorList>
    </citation>
    <scope>NUCLEOTIDE SEQUENCE [LARGE SCALE GENOMIC DNA]</scope>
    <source>
        <strain evidence="2 3">CBS 83171</strain>
    </source>
</reference>